<evidence type="ECO:0000313" key="4">
    <source>
        <dbReference type="Proteomes" id="UP000652761"/>
    </source>
</evidence>
<evidence type="ECO:0000313" key="3">
    <source>
        <dbReference type="EMBL" id="MQM22694.1"/>
    </source>
</evidence>
<dbReference type="InterPro" id="IPR000073">
    <property type="entry name" value="AB_hydrolase_1"/>
</dbReference>
<gene>
    <name evidence="3" type="ORF">Taro_055752</name>
</gene>
<dbReference type="Pfam" id="PF12697">
    <property type="entry name" value="Abhydrolase_6"/>
    <property type="match status" value="1"/>
</dbReference>
<feature type="domain" description="AB hydrolase-1" evidence="2">
    <location>
        <begin position="71"/>
        <end position="152"/>
    </location>
</feature>
<dbReference type="PANTHER" id="PTHR45763:SF51">
    <property type="entry name" value="ALPHA_BETA-HYDROLASES SUPERFAMILY PROTEIN"/>
    <property type="match status" value="1"/>
</dbReference>
<keyword evidence="1" id="KW-0732">Signal</keyword>
<reference evidence="3" key="1">
    <citation type="submission" date="2017-07" db="EMBL/GenBank/DDBJ databases">
        <title>Taro Niue Genome Assembly and Annotation.</title>
        <authorList>
            <person name="Atibalentja N."/>
            <person name="Keating K."/>
            <person name="Fields C.J."/>
        </authorList>
    </citation>
    <scope>NUCLEOTIDE SEQUENCE</scope>
    <source>
        <strain evidence="3">Niue_2</strain>
        <tissue evidence="3">Leaf</tissue>
    </source>
</reference>
<feature type="chain" id="PRO_5032272327" description="AB hydrolase-1 domain-containing protein" evidence="1">
    <location>
        <begin position="27"/>
        <end position="173"/>
    </location>
</feature>
<proteinExistence type="predicted"/>
<dbReference type="PANTHER" id="PTHR45763">
    <property type="entry name" value="HYDROLASE, ALPHA/BETA FOLD FAMILY PROTEIN, EXPRESSED-RELATED"/>
    <property type="match status" value="1"/>
</dbReference>
<organism evidence="3 4">
    <name type="scientific">Colocasia esculenta</name>
    <name type="common">Wild taro</name>
    <name type="synonym">Arum esculentum</name>
    <dbReference type="NCBI Taxonomy" id="4460"/>
    <lineage>
        <taxon>Eukaryota</taxon>
        <taxon>Viridiplantae</taxon>
        <taxon>Streptophyta</taxon>
        <taxon>Embryophyta</taxon>
        <taxon>Tracheophyta</taxon>
        <taxon>Spermatophyta</taxon>
        <taxon>Magnoliopsida</taxon>
        <taxon>Liliopsida</taxon>
        <taxon>Araceae</taxon>
        <taxon>Aroideae</taxon>
        <taxon>Colocasieae</taxon>
        <taxon>Colocasia</taxon>
    </lineage>
</organism>
<evidence type="ECO:0000259" key="2">
    <source>
        <dbReference type="Pfam" id="PF12697"/>
    </source>
</evidence>
<dbReference type="OrthoDB" id="294702at2759"/>
<dbReference type="Gene3D" id="3.40.50.1820">
    <property type="entry name" value="alpha/beta hydrolase"/>
    <property type="match status" value="1"/>
</dbReference>
<name>A0A843XS44_COLES</name>
<dbReference type="InterPro" id="IPR029058">
    <property type="entry name" value="AB_hydrolase_fold"/>
</dbReference>
<sequence length="173" mass="18865">MPAGRASTVLAGLAALLAGWVYKAVLRPPPPRTCGSPGGPPVTSPRVRLADGRYLAYREWGVPREAARYRVVLVHGFGDSKDFGPKASPELVEELGVYFVSFDRAGYGESDPNPNRTVASEAMDVQELADQLDLGDRFYVIGASMGGYTAWSCIRYIPHRHFKSPLMVLLVLL</sequence>
<feature type="signal peptide" evidence="1">
    <location>
        <begin position="1"/>
        <end position="26"/>
    </location>
</feature>
<comment type="caution">
    <text evidence="3">The sequence shown here is derived from an EMBL/GenBank/DDBJ whole genome shotgun (WGS) entry which is preliminary data.</text>
</comment>
<dbReference type="EMBL" id="NMUH01013659">
    <property type="protein sequence ID" value="MQM22694.1"/>
    <property type="molecule type" value="Genomic_DNA"/>
</dbReference>
<keyword evidence="4" id="KW-1185">Reference proteome</keyword>
<accession>A0A843XS44</accession>
<evidence type="ECO:0000256" key="1">
    <source>
        <dbReference type="SAM" id="SignalP"/>
    </source>
</evidence>
<dbReference type="SUPFAM" id="SSF53474">
    <property type="entry name" value="alpha/beta-Hydrolases"/>
    <property type="match status" value="1"/>
</dbReference>
<protein>
    <recommendedName>
        <fullName evidence="2">AB hydrolase-1 domain-containing protein</fullName>
    </recommendedName>
</protein>
<dbReference type="AlphaFoldDB" id="A0A843XS44"/>
<dbReference type="Proteomes" id="UP000652761">
    <property type="component" value="Unassembled WGS sequence"/>
</dbReference>